<evidence type="ECO:0000256" key="4">
    <source>
        <dbReference type="ARBA" id="ARBA00022448"/>
    </source>
</evidence>
<evidence type="ECO:0000256" key="1">
    <source>
        <dbReference type="ARBA" id="ARBA00007557"/>
    </source>
</evidence>
<comment type="subunit">
    <text evidence="2">Heterodimer of an alpha and a beta subunit.</text>
</comment>
<dbReference type="CDD" id="cd01714">
    <property type="entry name" value="ETF_beta"/>
    <property type="match status" value="1"/>
</dbReference>
<dbReference type="GO" id="GO:0009055">
    <property type="term" value="F:electron transfer activity"/>
    <property type="evidence" value="ECO:0007669"/>
    <property type="project" value="InterPro"/>
</dbReference>
<evidence type="ECO:0000259" key="7">
    <source>
        <dbReference type="SMART" id="SM00893"/>
    </source>
</evidence>
<comment type="caution">
    <text evidence="8">The sequence shown here is derived from an EMBL/GenBank/DDBJ whole genome shotgun (WGS) entry which is preliminary data.</text>
</comment>
<dbReference type="InterPro" id="IPR012255">
    <property type="entry name" value="ETF_b"/>
</dbReference>
<sequence length="261" mass="27749">MKVIVPVKRVPDTAGEKNIDPNDKTVDRDGIESVLCPINEFSIEEAVRLKESQGAEVKVLLMGPESAQPIVRKALSYGLDSAVQITDDAVAGSDAIGTAKAIAAALKNEEFDLVIFGNQATDARTCVVPAAVAEILGLPSLTYARHLEVDGDKVVVHREHEEGYDVVESTLPAIVSVVEAINEPRYPSFKGIMAAKSKPLDVKSAADIGLDTSEVGMANANAVITEFEHRPPKEAGTIVEDDGSGATAAQLADWMQSKKFV</sequence>
<dbReference type="RefSeq" id="WP_130650657.1">
    <property type="nucleotide sequence ID" value="NZ_BMHA01000006.1"/>
</dbReference>
<feature type="domain" description="Electron transfer flavoprotein alpha/beta-subunit N-terminal" evidence="7">
    <location>
        <begin position="23"/>
        <end position="212"/>
    </location>
</feature>
<gene>
    <name evidence="8" type="primary">fixA</name>
    <name evidence="8" type="ORF">GCM10011354_17640</name>
</gene>
<evidence type="ECO:0000256" key="5">
    <source>
        <dbReference type="ARBA" id="ARBA00022982"/>
    </source>
</evidence>
<evidence type="ECO:0000256" key="6">
    <source>
        <dbReference type="ARBA" id="ARBA00025649"/>
    </source>
</evidence>
<dbReference type="Pfam" id="PF01012">
    <property type="entry name" value="ETF"/>
    <property type="match status" value="1"/>
</dbReference>
<organism evidence="8 9">
    <name type="scientific">Egicoccus halophilus</name>
    <dbReference type="NCBI Taxonomy" id="1670830"/>
    <lineage>
        <taxon>Bacteria</taxon>
        <taxon>Bacillati</taxon>
        <taxon>Actinomycetota</taxon>
        <taxon>Nitriliruptoria</taxon>
        <taxon>Egicoccales</taxon>
        <taxon>Egicoccaceae</taxon>
        <taxon>Egicoccus</taxon>
    </lineage>
</organism>
<reference evidence="8" key="2">
    <citation type="submission" date="2020-09" db="EMBL/GenBank/DDBJ databases">
        <authorList>
            <person name="Sun Q."/>
            <person name="Zhou Y."/>
        </authorList>
    </citation>
    <scope>NUCLEOTIDE SEQUENCE</scope>
    <source>
        <strain evidence="8">CGMCC 1.14988</strain>
    </source>
</reference>
<dbReference type="PANTHER" id="PTHR21294:SF8">
    <property type="entry name" value="ELECTRON TRANSFER FLAVOPROTEIN SUBUNIT BETA"/>
    <property type="match status" value="1"/>
</dbReference>
<evidence type="ECO:0000256" key="3">
    <source>
        <dbReference type="ARBA" id="ARBA00016797"/>
    </source>
</evidence>
<dbReference type="SUPFAM" id="SSF52402">
    <property type="entry name" value="Adenine nucleotide alpha hydrolases-like"/>
    <property type="match status" value="1"/>
</dbReference>
<evidence type="ECO:0000313" key="9">
    <source>
        <dbReference type="Proteomes" id="UP000650511"/>
    </source>
</evidence>
<protein>
    <recommendedName>
        <fullName evidence="3">Electron transfer flavoprotein subunit beta</fullName>
    </recommendedName>
</protein>
<dbReference type="Proteomes" id="UP000650511">
    <property type="component" value="Unassembled WGS sequence"/>
</dbReference>
<dbReference type="SMART" id="SM00893">
    <property type="entry name" value="ETF"/>
    <property type="match status" value="1"/>
</dbReference>
<accession>A0A8J3A7W5</accession>
<keyword evidence="9" id="KW-1185">Reference proteome</keyword>
<name>A0A8J3A7W5_9ACTN</name>
<reference evidence="8" key="1">
    <citation type="journal article" date="2014" name="Int. J. Syst. Evol. Microbiol.">
        <title>Complete genome sequence of Corynebacterium casei LMG S-19264T (=DSM 44701T), isolated from a smear-ripened cheese.</title>
        <authorList>
            <consortium name="US DOE Joint Genome Institute (JGI-PGF)"/>
            <person name="Walter F."/>
            <person name="Albersmeier A."/>
            <person name="Kalinowski J."/>
            <person name="Ruckert C."/>
        </authorList>
    </citation>
    <scope>NUCLEOTIDE SEQUENCE</scope>
    <source>
        <strain evidence="8">CGMCC 1.14988</strain>
    </source>
</reference>
<dbReference type="PANTHER" id="PTHR21294">
    <property type="entry name" value="ELECTRON TRANSFER FLAVOPROTEIN BETA-SUBUNIT"/>
    <property type="match status" value="1"/>
</dbReference>
<keyword evidence="5" id="KW-0249">Electron transport</keyword>
<evidence type="ECO:0000256" key="2">
    <source>
        <dbReference type="ARBA" id="ARBA00011355"/>
    </source>
</evidence>
<proteinExistence type="inferred from homology"/>
<dbReference type="InterPro" id="IPR014729">
    <property type="entry name" value="Rossmann-like_a/b/a_fold"/>
</dbReference>
<dbReference type="PIRSF" id="PIRSF000090">
    <property type="entry name" value="Beta-ETF"/>
    <property type="match status" value="1"/>
</dbReference>
<dbReference type="InterPro" id="IPR014730">
    <property type="entry name" value="ETF_a/b_N"/>
</dbReference>
<dbReference type="OrthoDB" id="9804960at2"/>
<comment type="similarity">
    <text evidence="1">Belongs to the ETF beta-subunit/FixA family.</text>
</comment>
<dbReference type="EMBL" id="BMHA01000006">
    <property type="protein sequence ID" value="GGI06148.1"/>
    <property type="molecule type" value="Genomic_DNA"/>
</dbReference>
<dbReference type="Gene3D" id="3.40.50.620">
    <property type="entry name" value="HUPs"/>
    <property type="match status" value="1"/>
</dbReference>
<dbReference type="InterPro" id="IPR033948">
    <property type="entry name" value="ETF_beta_N"/>
</dbReference>
<evidence type="ECO:0000313" key="8">
    <source>
        <dbReference type="EMBL" id="GGI06148.1"/>
    </source>
</evidence>
<dbReference type="AlphaFoldDB" id="A0A8J3A7W5"/>
<comment type="function">
    <text evidence="6">The electron transfer flavoprotein serves as a specific electron acceptor for other dehydrogenases. It transfers the electrons to the main respiratory chain via ETF-ubiquinone oxidoreductase (ETF dehydrogenase).</text>
</comment>
<keyword evidence="4" id="KW-0813">Transport</keyword>
<dbReference type="GO" id="GO:0005829">
    <property type="term" value="C:cytosol"/>
    <property type="evidence" value="ECO:0007669"/>
    <property type="project" value="TreeGrafter"/>
</dbReference>